<feature type="transmembrane region" description="Helical" evidence="6">
    <location>
        <begin position="198"/>
        <end position="219"/>
    </location>
</feature>
<dbReference type="PANTHER" id="PTHR14728">
    <property type="entry name" value="PROTEIN AURORA BOREALIS"/>
    <property type="match status" value="1"/>
</dbReference>
<accession>A0A7K7TCG6</accession>
<name>A0A7K7TCG6_9TYRA</name>
<dbReference type="GO" id="GO:0051301">
    <property type="term" value="P:cell division"/>
    <property type="evidence" value="ECO:0007669"/>
    <property type="project" value="UniProtKB-KW"/>
</dbReference>
<evidence type="ECO:0000256" key="5">
    <source>
        <dbReference type="ARBA" id="ARBA00023306"/>
    </source>
</evidence>
<keyword evidence="8" id="KW-1185">Reference proteome</keyword>
<comment type="caution">
    <text evidence="7">The sequence shown here is derived from an EMBL/GenBank/DDBJ whole genome shotgun (WGS) entry which is preliminary data.</text>
</comment>
<dbReference type="InterPro" id="IPR023252">
    <property type="entry name" value="Aurora_borealis_protein"/>
</dbReference>
<organism evidence="7 8">
    <name type="scientific">Sapayoa aenigma</name>
    <name type="common">broad-billed sapayoa</name>
    <dbReference type="NCBI Taxonomy" id="239371"/>
    <lineage>
        <taxon>Eukaryota</taxon>
        <taxon>Metazoa</taxon>
        <taxon>Chordata</taxon>
        <taxon>Craniata</taxon>
        <taxon>Vertebrata</taxon>
        <taxon>Euteleostomi</taxon>
        <taxon>Archelosauria</taxon>
        <taxon>Archosauria</taxon>
        <taxon>Dinosauria</taxon>
        <taxon>Saurischia</taxon>
        <taxon>Theropoda</taxon>
        <taxon>Coelurosauria</taxon>
        <taxon>Aves</taxon>
        <taxon>Neognathae</taxon>
        <taxon>Neoaves</taxon>
        <taxon>Telluraves</taxon>
        <taxon>Australaves</taxon>
        <taxon>Passeriformes</taxon>
        <taxon>Tyrannidae</taxon>
        <taxon>Sapayoa</taxon>
    </lineage>
</organism>
<dbReference type="PANTHER" id="PTHR14728:SF2">
    <property type="entry name" value="PROTEIN AURORA BOREALIS"/>
    <property type="match status" value="1"/>
</dbReference>
<dbReference type="GO" id="GO:0005737">
    <property type="term" value="C:cytoplasm"/>
    <property type="evidence" value="ECO:0007669"/>
    <property type="project" value="TreeGrafter"/>
</dbReference>
<dbReference type="GO" id="GO:0005634">
    <property type="term" value="C:nucleus"/>
    <property type="evidence" value="ECO:0007669"/>
    <property type="project" value="TreeGrafter"/>
</dbReference>
<keyword evidence="6" id="KW-0812">Transmembrane</keyword>
<dbReference type="EMBL" id="VZSY01001297">
    <property type="protein sequence ID" value="NXA14046.1"/>
    <property type="molecule type" value="Genomic_DNA"/>
</dbReference>
<keyword evidence="3" id="KW-0132">Cell division</keyword>
<protein>
    <recommendedName>
        <fullName evidence="2">Protein aurora borealis</fullName>
    </recommendedName>
</protein>
<evidence type="ECO:0000313" key="8">
    <source>
        <dbReference type="Proteomes" id="UP000589485"/>
    </source>
</evidence>
<dbReference type="GO" id="GO:0019901">
    <property type="term" value="F:protein kinase binding"/>
    <property type="evidence" value="ECO:0007669"/>
    <property type="project" value="TreeGrafter"/>
</dbReference>
<comment type="similarity">
    <text evidence="1">Belongs to the BORA family.</text>
</comment>
<sequence>MGDTEEAKMQITPETPGRVAILNPFESPSDYYTLQEQIVSSPLVFKSTKSSSTPGKFRWSIDQLALINPVEIDSEDVRRQAMYLSHARTDKETEDRRQKAIEEFFTKRVIVPSPWTEHETKQVSEFNSTKSIDLNNISPIGRQLSLQPGKSNAACQTVLSLPVDFNLEKILGMSCNICTYECLNQKLGFVLNSHGKELVFLSTAILSFLVSTFYIYILAKINVMKICSVVLIYFFFPPPKGQFSSSPIQGGARAYSLGSITSPTFSEGSPARTGSPTFSPIAFHIRKTPLSDQRKFTFRSPDIPSCSNRMTPPSTRSPYIDGCSPIKNCSPMRLGACRGAAQYQTSVIRIPVAVENHGEDEEDKENASPAEARFPEMDNGINLCQEDNDTFAHGTHLVVATVSIAPDHSEACHQRLSSFQDIEGLKENNTVDMADAAEVSEENTWIKETIGNSNTPMTSFMTGITFSIESSRMCMSPLAESSAIPCDNSSIQVDSGYNTQTCGTSIMDTVGAENSCRENDVNTLMFQNKSQ</sequence>
<dbReference type="PRINTS" id="PR02038">
    <property type="entry name" value="AURORABORA"/>
</dbReference>
<dbReference type="GO" id="GO:0007088">
    <property type="term" value="P:regulation of mitotic nuclear division"/>
    <property type="evidence" value="ECO:0007669"/>
    <property type="project" value="TreeGrafter"/>
</dbReference>
<evidence type="ECO:0000256" key="4">
    <source>
        <dbReference type="ARBA" id="ARBA00022776"/>
    </source>
</evidence>
<evidence type="ECO:0000256" key="1">
    <source>
        <dbReference type="ARBA" id="ARBA00010963"/>
    </source>
</evidence>
<evidence type="ECO:0000256" key="6">
    <source>
        <dbReference type="SAM" id="Phobius"/>
    </source>
</evidence>
<evidence type="ECO:0000256" key="2">
    <source>
        <dbReference type="ARBA" id="ARBA00020055"/>
    </source>
</evidence>
<dbReference type="OrthoDB" id="10020858at2759"/>
<dbReference type="Pfam" id="PF15280">
    <property type="entry name" value="BORA_N"/>
    <property type="match status" value="1"/>
</dbReference>
<reference evidence="7 8" key="1">
    <citation type="submission" date="2019-09" db="EMBL/GenBank/DDBJ databases">
        <title>Bird 10,000 Genomes (B10K) Project - Family phase.</title>
        <authorList>
            <person name="Zhang G."/>
        </authorList>
    </citation>
    <scope>NUCLEOTIDE SEQUENCE [LARGE SCALE GENOMIC DNA]</scope>
    <source>
        <strain evidence="7">B10K-DU-030-41</strain>
        <tissue evidence="7">Muscle</tissue>
    </source>
</reference>
<proteinExistence type="inferred from homology"/>
<evidence type="ECO:0000313" key="7">
    <source>
        <dbReference type="EMBL" id="NXA14046.1"/>
    </source>
</evidence>
<keyword evidence="5" id="KW-0131">Cell cycle</keyword>
<gene>
    <name evidence="7" type="primary">Bora</name>
    <name evidence="7" type="ORF">SAPAEN_R12900</name>
</gene>
<dbReference type="GO" id="GO:0060236">
    <property type="term" value="P:regulation of mitotic spindle organization"/>
    <property type="evidence" value="ECO:0007669"/>
    <property type="project" value="TreeGrafter"/>
</dbReference>
<keyword evidence="6" id="KW-0472">Membrane</keyword>
<keyword evidence="4" id="KW-0498">Mitosis</keyword>
<feature type="non-terminal residue" evidence="7">
    <location>
        <position position="531"/>
    </location>
</feature>
<dbReference type="AlphaFoldDB" id="A0A7K7TCG6"/>
<keyword evidence="6" id="KW-1133">Transmembrane helix</keyword>
<feature type="non-terminal residue" evidence="7">
    <location>
        <position position="1"/>
    </location>
</feature>
<dbReference type="Proteomes" id="UP000589485">
    <property type="component" value="Unassembled WGS sequence"/>
</dbReference>
<evidence type="ECO:0000256" key="3">
    <source>
        <dbReference type="ARBA" id="ARBA00022618"/>
    </source>
</evidence>